<keyword evidence="2" id="KW-1185">Reference proteome</keyword>
<evidence type="ECO:0008006" key="3">
    <source>
        <dbReference type="Google" id="ProtNLM"/>
    </source>
</evidence>
<dbReference type="PANTHER" id="PTHR31984:SF17">
    <property type="entry name" value="TRANSCRIPTIONAL REGULATOR"/>
    <property type="match status" value="1"/>
</dbReference>
<accession>A0AAV0UQV5</accession>
<name>A0AAV0UQV5_HYABA</name>
<dbReference type="EMBL" id="CANTFL010001414">
    <property type="protein sequence ID" value="CAI5739235.1"/>
    <property type="molecule type" value="Genomic_DNA"/>
</dbReference>
<organism evidence="1 2">
    <name type="scientific">Hyaloperonospora brassicae</name>
    <name type="common">Brassica downy mildew</name>
    <name type="synonym">Peronospora brassicae</name>
    <dbReference type="NCBI Taxonomy" id="162125"/>
    <lineage>
        <taxon>Eukaryota</taxon>
        <taxon>Sar</taxon>
        <taxon>Stramenopiles</taxon>
        <taxon>Oomycota</taxon>
        <taxon>Peronosporomycetes</taxon>
        <taxon>Peronosporales</taxon>
        <taxon>Peronosporaceae</taxon>
        <taxon>Hyaloperonospora</taxon>
    </lineage>
</organism>
<protein>
    <recommendedName>
        <fullName evidence="3">Transcriptional regulator</fullName>
    </recommendedName>
</protein>
<dbReference type="InterPro" id="IPR003774">
    <property type="entry name" value="AlgH-like"/>
</dbReference>
<gene>
    <name evidence="1" type="ORF">HBR001_LOCUS7752</name>
</gene>
<dbReference type="SUPFAM" id="SSF143456">
    <property type="entry name" value="VC0467-like"/>
    <property type="match status" value="1"/>
</dbReference>
<proteinExistence type="predicted"/>
<dbReference type="AlphaFoldDB" id="A0AAV0UQV5"/>
<dbReference type="Pfam" id="PF02622">
    <property type="entry name" value="DUF179"/>
    <property type="match status" value="1"/>
</dbReference>
<evidence type="ECO:0000313" key="2">
    <source>
        <dbReference type="Proteomes" id="UP001162031"/>
    </source>
</evidence>
<sequence length="331" mass="35818">MGLMAALYRELVAAAALLDRHVALRTLVSSDLRVSVLAPGSRTRLPHAEAFNRCLDRYLGGRHFYLPDLQRPTLRQLVRDEFRQRANATIGTDGLDTAFVALRALSRTLADAKALNLLPPSTPLTPRETWTLDDVQLTADVASGVFLVAHPLLEGVFGRSVVVLTEHTLKGSKGYIVNKVSKNPLRRAFRAPSRVMQVFGTSIVRKGGPVFARNAEVLHGRADFGGERVTTTNFPTASDPSLFVGVDLDVAAKAVGDGTAKQTDVVFMSGMSAWSPGQLNAEVKQGSWVPVKAPVSLALNAPAELWLDIMRTIGGEYAEMSCVPSMEEEAE</sequence>
<evidence type="ECO:0000313" key="1">
    <source>
        <dbReference type="EMBL" id="CAI5739235.1"/>
    </source>
</evidence>
<dbReference type="Gene3D" id="3.40.1740.10">
    <property type="entry name" value="VC0467-like"/>
    <property type="match status" value="1"/>
</dbReference>
<dbReference type="Proteomes" id="UP001162031">
    <property type="component" value="Unassembled WGS sequence"/>
</dbReference>
<reference evidence="1" key="1">
    <citation type="submission" date="2022-12" db="EMBL/GenBank/DDBJ databases">
        <authorList>
            <person name="Webb A."/>
        </authorList>
    </citation>
    <scope>NUCLEOTIDE SEQUENCE</scope>
    <source>
        <strain evidence="1">Hp1</strain>
    </source>
</reference>
<comment type="caution">
    <text evidence="1">The sequence shown here is derived from an EMBL/GenBank/DDBJ whole genome shotgun (WGS) entry which is preliminary data.</text>
</comment>
<dbReference type="PANTHER" id="PTHR31984">
    <property type="entry name" value="TRANSPORTER, PUTATIVE (DUF179)-RELATED"/>
    <property type="match status" value="1"/>
</dbReference>